<dbReference type="Proteomes" id="UP001218188">
    <property type="component" value="Unassembled WGS sequence"/>
</dbReference>
<comment type="caution">
    <text evidence="4">The sequence shown here is derived from an EMBL/GenBank/DDBJ whole genome shotgun (WGS) entry which is preliminary data.</text>
</comment>
<dbReference type="InterPro" id="IPR013087">
    <property type="entry name" value="Znf_C2H2_type"/>
</dbReference>
<feature type="region of interest" description="Disordered" evidence="2">
    <location>
        <begin position="142"/>
        <end position="161"/>
    </location>
</feature>
<keyword evidence="1" id="KW-0862">Zinc</keyword>
<protein>
    <recommendedName>
        <fullName evidence="3">C2H2-type domain-containing protein</fullName>
    </recommendedName>
</protein>
<keyword evidence="5" id="KW-1185">Reference proteome</keyword>
<feature type="compositionally biased region" description="Low complexity" evidence="2">
    <location>
        <begin position="142"/>
        <end position="159"/>
    </location>
</feature>
<keyword evidence="1" id="KW-0479">Metal-binding</keyword>
<feature type="compositionally biased region" description="Acidic residues" evidence="2">
    <location>
        <begin position="18"/>
        <end position="27"/>
    </location>
</feature>
<organism evidence="4 5">
    <name type="scientific">Mycena alexandri</name>
    <dbReference type="NCBI Taxonomy" id="1745969"/>
    <lineage>
        <taxon>Eukaryota</taxon>
        <taxon>Fungi</taxon>
        <taxon>Dikarya</taxon>
        <taxon>Basidiomycota</taxon>
        <taxon>Agaricomycotina</taxon>
        <taxon>Agaricomycetes</taxon>
        <taxon>Agaricomycetidae</taxon>
        <taxon>Agaricales</taxon>
        <taxon>Marasmiineae</taxon>
        <taxon>Mycenaceae</taxon>
        <taxon>Mycena</taxon>
    </lineage>
</organism>
<accession>A0AAD6TE25</accession>
<evidence type="ECO:0000256" key="1">
    <source>
        <dbReference type="PROSITE-ProRule" id="PRU00042"/>
    </source>
</evidence>
<dbReference type="AlphaFoldDB" id="A0AAD6TE25"/>
<proteinExistence type="predicted"/>
<evidence type="ECO:0000256" key="2">
    <source>
        <dbReference type="SAM" id="MobiDB-lite"/>
    </source>
</evidence>
<evidence type="ECO:0000313" key="5">
    <source>
        <dbReference type="Proteomes" id="UP001218188"/>
    </source>
</evidence>
<evidence type="ECO:0000313" key="4">
    <source>
        <dbReference type="EMBL" id="KAJ7044278.1"/>
    </source>
</evidence>
<dbReference type="Gene3D" id="3.30.160.60">
    <property type="entry name" value="Classic Zinc Finger"/>
    <property type="match status" value="1"/>
</dbReference>
<feature type="region of interest" description="Disordered" evidence="2">
    <location>
        <begin position="1"/>
        <end position="59"/>
    </location>
</feature>
<feature type="compositionally biased region" description="Basic and acidic residues" evidence="2">
    <location>
        <begin position="8"/>
        <end position="17"/>
    </location>
</feature>
<gene>
    <name evidence="4" type="ORF">C8F04DRAFT_642396</name>
</gene>
<dbReference type="GO" id="GO:0008270">
    <property type="term" value="F:zinc ion binding"/>
    <property type="evidence" value="ECO:0007669"/>
    <property type="project" value="UniProtKB-KW"/>
</dbReference>
<sequence>MDASGMYNDKDNEHENGDLDAEGEMEGDSAGGGMTLVDAGGLGLPSPPSGSGNGSALAGGGVGKRYRPAPAKTFQCRGYGECRMVFSRSEHLARHVRFVQPSFLFFESGFFGYGTAEFSFLPPRPPPDMPIHIADDYPLENTPASAPSPATAPSSSRASITCASTPRRSMLTRVRRWVLCFSPSFFWRGVGRGICWRLSCLHPFSGFFRFSSRLPPALPFSSLQFTPHADALARRTKP</sequence>
<name>A0AAD6TE25_9AGAR</name>
<keyword evidence="1" id="KW-0863">Zinc-finger</keyword>
<dbReference type="PROSITE" id="PS50157">
    <property type="entry name" value="ZINC_FINGER_C2H2_2"/>
    <property type="match status" value="1"/>
</dbReference>
<reference evidence="4" key="1">
    <citation type="submission" date="2023-03" db="EMBL/GenBank/DDBJ databases">
        <title>Massive genome expansion in bonnet fungi (Mycena s.s.) driven by repeated elements and novel gene families across ecological guilds.</title>
        <authorList>
            <consortium name="Lawrence Berkeley National Laboratory"/>
            <person name="Harder C.B."/>
            <person name="Miyauchi S."/>
            <person name="Viragh M."/>
            <person name="Kuo A."/>
            <person name="Thoen E."/>
            <person name="Andreopoulos B."/>
            <person name="Lu D."/>
            <person name="Skrede I."/>
            <person name="Drula E."/>
            <person name="Henrissat B."/>
            <person name="Morin E."/>
            <person name="Kohler A."/>
            <person name="Barry K."/>
            <person name="LaButti K."/>
            <person name="Morin E."/>
            <person name="Salamov A."/>
            <person name="Lipzen A."/>
            <person name="Mereny Z."/>
            <person name="Hegedus B."/>
            <person name="Baldrian P."/>
            <person name="Stursova M."/>
            <person name="Weitz H."/>
            <person name="Taylor A."/>
            <person name="Grigoriev I.V."/>
            <person name="Nagy L.G."/>
            <person name="Martin F."/>
            <person name="Kauserud H."/>
        </authorList>
    </citation>
    <scope>NUCLEOTIDE SEQUENCE</scope>
    <source>
        <strain evidence="4">CBHHK200</strain>
    </source>
</reference>
<dbReference type="EMBL" id="JARJCM010000007">
    <property type="protein sequence ID" value="KAJ7044278.1"/>
    <property type="molecule type" value="Genomic_DNA"/>
</dbReference>
<feature type="domain" description="C2H2-type" evidence="3">
    <location>
        <begin position="74"/>
        <end position="100"/>
    </location>
</feature>
<evidence type="ECO:0000259" key="3">
    <source>
        <dbReference type="PROSITE" id="PS50157"/>
    </source>
</evidence>